<proteinExistence type="predicted"/>
<protein>
    <submittedName>
        <fullName evidence="3">Aldo-keto reductase</fullName>
    </submittedName>
</protein>
<dbReference type="PANTHER" id="PTHR43147">
    <property type="entry name" value="PROTEIN TAS"/>
    <property type="match status" value="1"/>
</dbReference>
<dbReference type="InParanoid" id="F0X9Q7"/>
<dbReference type="Gene3D" id="3.20.20.100">
    <property type="entry name" value="NADP-dependent oxidoreductase domain"/>
    <property type="match status" value="1"/>
</dbReference>
<dbReference type="RefSeq" id="XP_014175127.1">
    <property type="nucleotide sequence ID" value="XM_014319652.1"/>
</dbReference>
<dbReference type="OrthoDB" id="686384at2759"/>
<feature type="domain" description="NADP-dependent oxidoreductase" evidence="2">
    <location>
        <begin position="215"/>
        <end position="522"/>
    </location>
</feature>
<dbReference type="Proteomes" id="UP000007796">
    <property type="component" value="Unassembled WGS sequence"/>
</dbReference>
<accession>F0X9Q7</accession>
<gene>
    <name evidence="3" type="ORF">CMQ_3714</name>
</gene>
<keyword evidence="1" id="KW-0560">Oxidoreductase</keyword>
<organism evidence="4">
    <name type="scientific">Grosmannia clavigera (strain kw1407 / UAMH 11150)</name>
    <name type="common">Blue stain fungus</name>
    <name type="synonym">Graphiocladiella clavigera</name>
    <dbReference type="NCBI Taxonomy" id="655863"/>
    <lineage>
        <taxon>Eukaryota</taxon>
        <taxon>Fungi</taxon>
        <taxon>Dikarya</taxon>
        <taxon>Ascomycota</taxon>
        <taxon>Pezizomycotina</taxon>
        <taxon>Sordariomycetes</taxon>
        <taxon>Sordariomycetidae</taxon>
        <taxon>Ophiostomatales</taxon>
        <taxon>Ophiostomataceae</taxon>
        <taxon>Leptographium</taxon>
    </lineage>
</organism>
<evidence type="ECO:0000256" key="1">
    <source>
        <dbReference type="ARBA" id="ARBA00023002"/>
    </source>
</evidence>
<keyword evidence="4" id="KW-1185">Reference proteome</keyword>
<dbReference type="GeneID" id="25976845"/>
<dbReference type="InterPro" id="IPR023210">
    <property type="entry name" value="NADP_OxRdtase_dom"/>
</dbReference>
<dbReference type="GO" id="GO:0016491">
    <property type="term" value="F:oxidoreductase activity"/>
    <property type="evidence" value="ECO:0007669"/>
    <property type="project" value="UniProtKB-KW"/>
</dbReference>
<name>F0X9Q7_GROCL</name>
<dbReference type="HOGENOM" id="CLU_036199_0_0_1"/>
<dbReference type="InterPro" id="IPR036812">
    <property type="entry name" value="NAD(P)_OxRdtase_dom_sf"/>
</dbReference>
<reference evidence="3 4" key="1">
    <citation type="journal article" date="2011" name="Proc. Natl. Acad. Sci. U.S.A.">
        <title>Genome and transcriptome analyses of the mountain pine beetle-fungal symbiont Grosmannia clavigera, a lodgepole pine pathogen.</title>
        <authorList>
            <person name="DiGuistini S."/>
            <person name="Wang Y."/>
            <person name="Liao N.Y."/>
            <person name="Taylor G."/>
            <person name="Tanguay P."/>
            <person name="Feau N."/>
            <person name="Henrissat B."/>
            <person name="Chan S.K."/>
            <person name="Hesse-Orce U."/>
            <person name="Alamouti S.M."/>
            <person name="Tsui C.K.M."/>
            <person name="Docking R.T."/>
            <person name="Levasseur A."/>
            <person name="Haridas S."/>
            <person name="Robertson G."/>
            <person name="Birol I."/>
            <person name="Holt R.A."/>
            <person name="Marra M.A."/>
            <person name="Hamelin R.C."/>
            <person name="Hirst M."/>
            <person name="Jones S.J.M."/>
            <person name="Bohlmann J."/>
            <person name="Breuil C."/>
        </authorList>
    </citation>
    <scope>NUCLEOTIDE SEQUENCE [LARGE SCALE GENOMIC DNA]</scope>
    <source>
        <strain evidence="4">kw1407 / UAMH 11150</strain>
    </source>
</reference>
<dbReference type="SUPFAM" id="SSF51430">
    <property type="entry name" value="NAD(P)-linked oxidoreductase"/>
    <property type="match status" value="1"/>
</dbReference>
<dbReference type="Pfam" id="PF00248">
    <property type="entry name" value="Aldo_ket_red"/>
    <property type="match status" value="1"/>
</dbReference>
<evidence type="ECO:0000313" key="4">
    <source>
        <dbReference type="Proteomes" id="UP000007796"/>
    </source>
</evidence>
<evidence type="ECO:0000259" key="2">
    <source>
        <dbReference type="Pfam" id="PF00248"/>
    </source>
</evidence>
<sequence>MSGHVIAAVPYTILRSALRLLISQGSVNQKPFVHHVRERLSEAKPDFTPPLELFPVGSSEASVVLIDYLARIRCIFSCKLVEEALPHIVSAKAIWTSGSSLEASLVKAGGDIIQAIQALKESDLHATPERETFLRALLSSMQNCRTYCSASGLEYLFNRPERQARDVLIYMYPHLESEFTVPTASDLIQVDVATHEQNTGQVESFQLGHFRLPRLFNGFWQLSSPAWGSGTAKEQTRSLVELVEAGLTAADMADHYGDAELIYGDFRNRLPQAVKSKVFCATKWCVFKPCSFTPEYVLHMVKERSRRVGGVVELLQFHWHDYNNKDYLDILAELVRITKSHPELVSAIGLCNFDSEHATEVCEHLLKTVGEVGVVSNQVQFSLFDSRPRKKMADVCDKYSIKLLVYGTFCGGMLSSKWMAKPVPEIYSAEVGLTPSQRKYLDIILTWSSWDDFQLLLVTLNDIAQNHGVSLTNVATRWVLQQRGVGAVIVGTRLGMSNRWKENLKTFGWTLSKEEMASIDAVALGKDGEKSDGMLEKLGDCGNEYRAMH</sequence>
<evidence type="ECO:0000313" key="3">
    <source>
        <dbReference type="EMBL" id="EFX05645.1"/>
    </source>
</evidence>
<dbReference type="eggNOG" id="KOG1575">
    <property type="taxonomic scope" value="Eukaryota"/>
</dbReference>
<dbReference type="EMBL" id="GL629735">
    <property type="protein sequence ID" value="EFX05645.1"/>
    <property type="molecule type" value="Genomic_DNA"/>
</dbReference>
<dbReference type="AlphaFoldDB" id="F0X9Q7"/>
<dbReference type="STRING" id="655863.F0X9Q7"/>
<dbReference type="PANTHER" id="PTHR43147:SF2">
    <property type="entry name" value="NADP-DEPENDENT OXIDOREDUCTASE DOMAIN-CONTAINING PROTEIN"/>
    <property type="match status" value="1"/>
</dbReference>